<dbReference type="InterPro" id="IPR001638">
    <property type="entry name" value="Solute-binding_3/MltF_N"/>
</dbReference>
<dbReference type="PROSITE" id="PS51257">
    <property type="entry name" value="PROKAR_LIPOPROTEIN"/>
    <property type="match status" value="1"/>
</dbReference>
<dbReference type="SMART" id="SM00062">
    <property type="entry name" value="PBPb"/>
    <property type="match status" value="1"/>
</dbReference>
<evidence type="ECO:0000256" key="1">
    <source>
        <dbReference type="ARBA" id="ARBA00010333"/>
    </source>
</evidence>
<name>A0A432VYC5_9GAMM</name>
<evidence type="ECO:0000313" key="5">
    <source>
        <dbReference type="EMBL" id="RUO21667.1"/>
    </source>
</evidence>
<dbReference type="PANTHER" id="PTHR35936">
    <property type="entry name" value="MEMBRANE-BOUND LYTIC MUREIN TRANSGLYCOSYLASE F"/>
    <property type="match status" value="1"/>
</dbReference>
<comment type="similarity">
    <text evidence="1">Belongs to the bacterial solute-binding protein 3 family.</text>
</comment>
<dbReference type="Proteomes" id="UP000288212">
    <property type="component" value="Unassembled WGS sequence"/>
</dbReference>
<feature type="domain" description="Solute-binding protein family 3/N-terminal" evidence="4">
    <location>
        <begin position="44"/>
        <end position="280"/>
    </location>
</feature>
<feature type="chain" id="PRO_5019423721" evidence="3">
    <location>
        <begin position="28"/>
        <end position="290"/>
    </location>
</feature>
<comment type="caution">
    <text evidence="5">The sequence shown here is derived from an EMBL/GenBank/DDBJ whole genome shotgun (WGS) entry which is preliminary data.</text>
</comment>
<dbReference type="PANTHER" id="PTHR35936:SF19">
    <property type="entry name" value="AMINO-ACID-BINDING PROTEIN YXEM-RELATED"/>
    <property type="match status" value="1"/>
</dbReference>
<sequence length="290" mass="32521">MSSIRRSWLLLIATLVLLVGCSPNSNTVDSGPYRSDSTGPTEVTLKVLYVNADGFAFRNEQGELTGVTVDIMHEFVRWFERYHAARINLNFVEEENWSVFYQRIRNASGGVFGLGNVTITEARRQELQFSPPYMTNVAVLISPAETAELTSFDEFPQVFTGLQPMAFAGTLHETRIKQLRDRYQPDAEVRAATSNPEIIEAVASGHYYSYIDAYNYWRAVAGGAAIRHHSIADDPGETFGIIMPLDNDWAPLLTAFFAAEGGFTLTERYREIMHEHLGENLANLLLEAAR</sequence>
<evidence type="ECO:0000259" key="4">
    <source>
        <dbReference type="SMART" id="SM00062"/>
    </source>
</evidence>
<reference evidence="5 6" key="1">
    <citation type="journal article" date="2011" name="Front. Microbiol.">
        <title>Genomic signatures of strain selection and enhancement in Bacillus atrophaeus var. globigii, a historical biowarfare simulant.</title>
        <authorList>
            <person name="Gibbons H.S."/>
            <person name="Broomall S.M."/>
            <person name="McNew L.A."/>
            <person name="Daligault H."/>
            <person name="Chapman C."/>
            <person name="Bruce D."/>
            <person name="Karavis M."/>
            <person name="Krepps M."/>
            <person name="McGregor P.A."/>
            <person name="Hong C."/>
            <person name="Park K.H."/>
            <person name="Akmal A."/>
            <person name="Feldman A."/>
            <person name="Lin J.S."/>
            <person name="Chang W.E."/>
            <person name="Higgs B.W."/>
            <person name="Demirev P."/>
            <person name="Lindquist J."/>
            <person name="Liem A."/>
            <person name="Fochler E."/>
            <person name="Read T.D."/>
            <person name="Tapia R."/>
            <person name="Johnson S."/>
            <person name="Bishop-Lilly K.A."/>
            <person name="Detter C."/>
            <person name="Han C."/>
            <person name="Sozhamannan S."/>
            <person name="Rosenzweig C.N."/>
            <person name="Skowronski E.W."/>
        </authorList>
    </citation>
    <scope>NUCLEOTIDE SEQUENCE [LARGE SCALE GENOMIC DNA]</scope>
    <source>
        <strain evidence="5 6">AK5</strain>
    </source>
</reference>
<dbReference type="AlphaFoldDB" id="A0A432VYC5"/>
<dbReference type="EMBL" id="PIPI01000001">
    <property type="protein sequence ID" value="RUO21667.1"/>
    <property type="molecule type" value="Genomic_DNA"/>
</dbReference>
<dbReference type="OrthoDB" id="973690at2"/>
<dbReference type="Gene3D" id="3.40.190.10">
    <property type="entry name" value="Periplasmic binding protein-like II"/>
    <property type="match status" value="2"/>
</dbReference>
<proteinExistence type="inferred from homology"/>
<keyword evidence="6" id="KW-1185">Reference proteome</keyword>
<gene>
    <name evidence="5" type="ORF">CWE06_02100</name>
</gene>
<feature type="signal peptide" evidence="3">
    <location>
        <begin position="1"/>
        <end position="27"/>
    </location>
</feature>
<evidence type="ECO:0000256" key="2">
    <source>
        <dbReference type="ARBA" id="ARBA00022729"/>
    </source>
</evidence>
<evidence type="ECO:0000256" key="3">
    <source>
        <dbReference type="SAM" id="SignalP"/>
    </source>
</evidence>
<protein>
    <submittedName>
        <fullName evidence="5">Amino acid ABC transporter substrate-binding protein</fullName>
    </submittedName>
</protein>
<dbReference type="Pfam" id="PF00497">
    <property type="entry name" value="SBP_bac_3"/>
    <property type="match status" value="1"/>
</dbReference>
<keyword evidence="2 3" id="KW-0732">Signal</keyword>
<organism evidence="5 6">
    <name type="scientific">Aliidiomarina haloalkalitolerans</name>
    <dbReference type="NCBI Taxonomy" id="859059"/>
    <lineage>
        <taxon>Bacteria</taxon>
        <taxon>Pseudomonadati</taxon>
        <taxon>Pseudomonadota</taxon>
        <taxon>Gammaproteobacteria</taxon>
        <taxon>Alteromonadales</taxon>
        <taxon>Idiomarinaceae</taxon>
        <taxon>Aliidiomarina</taxon>
    </lineage>
</organism>
<dbReference type="RefSeq" id="WP_126790703.1">
    <property type="nucleotide sequence ID" value="NZ_PIPI01000001.1"/>
</dbReference>
<dbReference type="SUPFAM" id="SSF53850">
    <property type="entry name" value="Periplasmic binding protein-like II"/>
    <property type="match status" value="1"/>
</dbReference>
<accession>A0A432VYC5</accession>
<evidence type="ECO:0000313" key="6">
    <source>
        <dbReference type="Proteomes" id="UP000288212"/>
    </source>
</evidence>